<dbReference type="GO" id="GO:0004170">
    <property type="term" value="F:dUTP diphosphatase activity"/>
    <property type="evidence" value="ECO:0007669"/>
    <property type="project" value="UniProtKB-EC"/>
</dbReference>
<dbReference type="GO" id="GO:0046081">
    <property type="term" value="P:dUTP catabolic process"/>
    <property type="evidence" value="ECO:0007669"/>
    <property type="project" value="InterPro"/>
</dbReference>
<keyword evidence="4" id="KW-0546">Nucleotide metabolism</keyword>
<proteinExistence type="inferred from homology"/>
<dbReference type="GO" id="GO:0000287">
    <property type="term" value="F:magnesium ion binding"/>
    <property type="evidence" value="ECO:0007669"/>
    <property type="project" value="InterPro"/>
</dbReference>
<name>A0A4Q2K0E8_9ACTN</name>
<dbReference type="InterPro" id="IPR036157">
    <property type="entry name" value="dUTPase-like_sf"/>
</dbReference>
<dbReference type="NCBIfam" id="NF001862">
    <property type="entry name" value="PRK00601.1"/>
    <property type="match status" value="1"/>
</dbReference>
<dbReference type="InterPro" id="IPR029054">
    <property type="entry name" value="dUTPase-like"/>
</dbReference>
<evidence type="ECO:0000313" key="8">
    <source>
        <dbReference type="Proteomes" id="UP000293345"/>
    </source>
</evidence>
<gene>
    <name evidence="7" type="ORF">ET524_10680</name>
</gene>
<feature type="domain" description="dUTPase-like" evidence="6">
    <location>
        <begin position="14"/>
        <end position="143"/>
    </location>
</feature>
<dbReference type="NCBIfam" id="TIGR00576">
    <property type="entry name" value="dut"/>
    <property type="match status" value="1"/>
</dbReference>
<sequence length="145" mass="15171">MQGRKMNVVLTDGAELPRYAHDGDAGFDLCITEDVRLEPNASAVCGLGFACEIPSGCVGLVFPRSGLGAHYGVTLRNSVGVIDSGYRGEVCAPLVNLSCDTVFLPKGSRVCQMVVVPFVPCDLVKVASLTDTERGTDGFGSTGID</sequence>
<keyword evidence="3 7" id="KW-0378">Hydrolase</keyword>
<dbReference type="CDD" id="cd07557">
    <property type="entry name" value="trimeric_dUTPase"/>
    <property type="match status" value="1"/>
</dbReference>
<comment type="similarity">
    <text evidence="1">Belongs to the dUTPase family.</text>
</comment>
<dbReference type="InterPro" id="IPR008181">
    <property type="entry name" value="dUTPase"/>
</dbReference>
<dbReference type="PANTHER" id="PTHR11241:SF0">
    <property type="entry name" value="DEOXYURIDINE 5'-TRIPHOSPHATE NUCLEOTIDOHYDROLASE"/>
    <property type="match status" value="1"/>
</dbReference>
<dbReference type="Proteomes" id="UP000293345">
    <property type="component" value="Unassembled WGS sequence"/>
</dbReference>
<dbReference type="Pfam" id="PF00692">
    <property type="entry name" value="dUTPase"/>
    <property type="match status" value="1"/>
</dbReference>
<dbReference type="InterPro" id="IPR033704">
    <property type="entry name" value="dUTPase_trimeric"/>
</dbReference>
<evidence type="ECO:0000256" key="5">
    <source>
        <dbReference type="ARBA" id="ARBA00047686"/>
    </source>
</evidence>
<dbReference type="SUPFAM" id="SSF51283">
    <property type="entry name" value="dUTPase-like"/>
    <property type="match status" value="1"/>
</dbReference>
<evidence type="ECO:0000256" key="1">
    <source>
        <dbReference type="ARBA" id="ARBA00006581"/>
    </source>
</evidence>
<reference evidence="7 8" key="1">
    <citation type="submission" date="2019-01" db="EMBL/GenBank/DDBJ databases">
        <title>Senegalimassilia sp. nov. KGMB04484 isolated human feces.</title>
        <authorList>
            <person name="Han K.-I."/>
            <person name="Kim J.-S."/>
            <person name="Lee K.C."/>
            <person name="Suh M.K."/>
            <person name="Eom M.K."/>
            <person name="Lee J.H."/>
            <person name="Park S.-H."/>
            <person name="Kang S.W."/>
            <person name="Park J.-E."/>
            <person name="Oh B.S."/>
            <person name="Yu S.Y."/>
            <person name="Choi S.-H."/>
            <person name="Lee D.H."/>
            <person name="Yoon H."/>
            <person name="Kim B.-Y."/>
            <person name="Lee J.H."/>
            <person name="Lee J.-S."/>
        </authorList>
    </citation>
    <scope>NUCLEOTIDE SEQUENCE [LARGE SCALE GENOMIC DNA]</scope>
    <source>
        <strain evidence="7 8">KGMB04484</strain>
    </source>
</reference>
<keyword evidence="8" id="KW-1185">Reference proteome</keyword>
<dbReference type="PANTHER" id="PTHR11241">
    <property type="entry name" value="DEOXYURIDINE 5'-TRIPHOSPHATE NUCLEOTIDOHYDROLASE"/>
    <property type="match status" value="1"/>
</dbReference>
<evidence type="ECO:0000256" key="4">
    <source>
        <dbReference type="ARBA" id="ARBA00023080"/>
    </source>
</evidence>
<accession>A0A4Q2K0E8</accession>
<dbReference type="EMBL" id="SDPW01000001">
    <property type="protein sequence ID" value="RXZ54895.1"/>
    <property type="molecule type" value="Genomic_DNA"/>
</dbReference>
<comment type="catalytic activity">
    <reaction evidence="5">
        <text>dUTP + H2O = dUMP + diphosphate + H(+)</text>
        <dbReference type="Rhea" id="RHEA:10248"/>
        <dbReference type="ChEBI" id="CHEBI:15377"/>
        <dbReference type="ChEBI" id="CHEBI:15378"/>
        <dbReference type="ChEBI" id="CHEBI:33019"/>
        <dbReference type="ChEBI" id="CHEBI:61555"/>
        <dbReference type="ChEBI" id="CHEBI:246422"/>
        <dbReference type="EC" id="3.6.1.23"/>
    </reaction>
</comment>
<dbReference type="Gene3D" id="2.70.40.10">
    <property type="match status" value="1"/>
</dbReference>
<dbReference type="OrthoDB" id="9809956at2"/>
<comment type="caution">
    <text evidence="7">The sequence shown here is derived from an EMBL/GenBank/DDBJ whole genome shotgun (WGS) entry which is preliminary data.</text>
</comment>
<organism evidence="7 8">
    <name type="scientific">Senegalimassilia faecalis</name>
    <dbReference type="NCBI Taxonomy" id="2509433"/>
    <lineage>
        <taxon>Bacteria</taxon>
        <taxon>Bacillati</taxon>
        <taxon>Actinomycetota</taxon>
        <taxon>Coriobacteriia</taxon>
        <taxon>Coriobacteriales</taxon>
        <taxon>Coriobacteriaceae</taxon>
        <taxon>Senegalimassilia</taxon>
    </lineage>
</organism>
<dbReference type="GO" id="GO:0006226">
    <property type="term" value="P:dUMP biosynthetic process"/>
    <property type="evidence" value="ECO:0007669"/>
    <property type="project" value="InterPro"/>
</dbReference>
<evidence type="ECO:0000256" key="3">
    <source>
        <dbReference type="ARBA" id="ARBA00022801"/>
    </source>
</evidence>
<evidence type="ECO:0000259" key="6">
    <source>
        <dbReference type="Pfam" id="PF00692"/>
    </source>
</evidence>
<evidence type="ECO:0000256" key="2">
    <source>
        <dbReference type="ARBA" id="ARBA00012379"/>
    </source>
</evidence>
<dbReference type="AlphaFoldDB" id="A0A4Q2K0E8"/>
<evidence type="ECO:0000313" key="7">
    <source>
        <dbReference type="EMBL" id="RXZ54895.1"/>
    </source>
</evidence>
<dbReference type="EC" id="3.6.1.23" evidence="2"/>
<protein>
    <recommendedName>
        <fullName evidence="2">dUTP diphosphatase</fullName>
        <ecNumber evidence="2">3.6.1.23</ecNumber>
    </recommendedName>
</protein>